<dbReference type="SUPFAM" id="SSF53756">
    <property type="entry name" value="UDP-Glycosyltransferase/glycogen phosphorylase"/>
    <property type="match status" value="1"/>
</dbReference>
<organism evidence="7 8">
    <name type="scientific">Streptomyces thermocarboxydovorans</name>
    <dbReference type="NCBI Taxonomy" id="59298"/>
    <lineage>
        <taxon>Bacteria</taxon>
        <taxon>Bacillati</taxon>
        <taxon>Actinomycetota</taxon>
        <taxon>Actinomycetes</taxon>
        <taxon>Kitasatosporales</taxon>
        <taxon>Streptomycetaceae</taxon>
        <taxon>Streptomyces</taxon>
    </lineage>
</organism>
<comment type="similarity">
    <text evidence="1">Belongs to the short-chain dehydrogenases/reductases (SDR) family.</text>
</comment>
<keyword evidence="8" id="KW-1185">Reference proteome</keyword>
<dbReference type="EMBL" id="BAAAGU010000050">
    <property type="protein sequence ID" value="GAA0660618.1"/>
    <property type="molecule type" value="Genomic_DNA"/>
</dbReference>
<dbReference type="Gene3D" id="3.40.50.2000">
    <property type="entry name" value="Glycogen Phosphorylase B"/>
    <property type="match status" value="1"/>
</dbReference>
<dbReference type="SUPFAM" id="SSF51735">
    <property type="entry name" value="NAD(P)-binding Rossmann-fold domains"/>
    <property type="match status" value="1"/>
</dbReference>
<evidence type="ECO:0000313" key="8">
    <source>
        <dbReference type="Proteomes" id="UP001500724"/>
    </source>
</evidence>
<gene>
    <name evidence="7" type="ORF">GCM10009535_45160</name>
</gene>
<evidence type="ECO:0000313" key="7">
    <source>
        <dbReference type="EMBL" id="GAA0660618.1"/>
    </source>
</evidence>
<dbReference type="Gene3D" id="3.40.50.720">
    <property type="entry name" value="NAD(P)-binding Rossmann-like Domain"/>
    <property type="match status" value="1"/>
</dbReference>
<dbReference type="InterPro" id="IPR020904">
    <property type="entry name" value="Sc_DH/Rdtase_CS"/>
</dbReference>
<evidence type="ECO:0000259" key="6">
    <source>
        <dbReference type="SMART" id="SM00822"/>
    </source>
</evidence>
<dbReference type="CDD" id="cd05233">
    <property type="entry name" value="SDR_c"/>
    <property type="match status" value="1"/>
</dbReference>
<feature type="region of interest" description="Disordered" evidence="5">
    <location>
        <begin position="254"/>
        <end position="365"/>
    </location>
</feature>
<dbReference type="PROSITE" id="PS00061">
    <property type="entry name" value="ADH_SHORT"/>
    <property type="match status" value="1"/>
</dbReference>
<dbReference type="PRINTS" id="PR00080">
    <property type="entry name" value="SDRFAMILY"/>
</dbReference>
<evidence type="ECO:0000256" key="5">
    <source>
        <dbReference type="SAM" id="MobiDB-lite"/>
    </source>
</evidence>
<evidence type="ECO:0000256" key="2">
    <source>
        <dbReference type="ARBA" id="ARBA00022676"/>
    </source>
</evidence>
<keyword evidence="4" id="KW-0560">Oxidoreductase</keyword>
<dbReference type="SMART" id="SM00822">
    <property type="entry name" value="PKS_KR"/>
    <property type="match status" value="1"/>
</dbReference>
<dbReference type="InterPro" id="IPR057326">
    <property type="entry name" value="KR_dom"/>
</dbReference>
<dbReference type="PANTHER" id="PTHR44196:SF1">
    <property type="entry name" value="DEHYDROGENASE_REDUCTASE SDR FAMILY MEMBER 7B"/>
    <property type="match status" value="1"/>
</dbReference>
<sequence length="612" mass="65730">MPSVAVLVELLRRDTSGGQVKCWEHFAHSAARLPAGSGLDLTVYFLGEREHVDHLAPHVRLVMLRPLLSSAPFRSAESAEDPCDLAPRHPRLAALLPRHDVWHLTHSFAFATTAVRLARRRPEGRRPRLVASVHTDVPLLASVYARCLAGRWLPGSHPAAGDFLAEHAERALRRRRDRLLDACEKVLVPTAQARAELARTLGPHRVAMLRRGTDHARFRPDPGARAWLLATGSRTASGNGTGGPPFVSRRARTRAAHTPAWRHPAARRGGPAATAARPPDFAVRPTGPGEPYPGGRTPSTGGGGRGRVCWKPRTRRDDESRADRTAQGDRLVTTTGSGSTYDPPADPVHRATAAPAPGHGPQPRTDRRVALVTGASSGIGAATARRLAAGGWHLLLSGRDRRRLEETAAGTSAVVLPADLAAPDGPRLLAQAALRETGRIDLLVAGAGIGWAGPFLSMPHTDIDRVLALDLNATLHLVREVLPSMVTAGHGRVVFIGSVAGVVGVREEAVYSAAKAGLAAFAEALRQELLGTGVGVTLVVPGPVDTGFFARRGRPYHRNRPRPTSPDRVAATVWEAVTEAREEAYVPGWLTLPNRVRALTPRLYRRLLNRFG</sequence>
<dbReference type="InterPro" id="IPR036291">
    <property type="entry name" value="NAD(P)-bd_dom_sf"/>
</dbReference>
<evidence type="ECO:0000256" key="3">
    <source>
        <dbReference type="ARBA" id="ARBA00022679"/>
    </source>
</evidence>
<dbReference type="Pfam" id="PF13439">
    <property type="entry name" value="Glyco_transf_4"/>
    <property type="match status" value="1"/>
</dbReference>
<evidence type="ECO:0000256" key="4">
    <source>
        <dbReference type="ARBA" id="ARBA00023002"/>
    </source>
</evidence>
<comment type="caution">
    <text evidence="7">The sequence shown here is derived from an EMBL/GenBank/DDBJ whole genome shotgun (WGS) entry which is preliminary data.</text>
</comment>
<dbReference type="PRINTS" id="PR00081">
    <property type="entry name" value="GDHRDH"/>
</dbReference>
<name>A0ABP3SUE2_9ACTN</name>
<reference evidence="8" key="1">
    <citation type="journal article" date="2019" name="Int. J. Syst. Evol. Microbiol.">
        <title>The Global Catalogue of Microorganisms (GCM) 10K type strain sequencing project: providing services to taxonomists for standard genome sequencing and annotation.</title>
        <authorList>
            <consortium name="The Broad Institute Genomics Platform"/>
            <consortium name="The Broad Institute Genome Sequencing Center for Infectious Disease"/>
            <person name="Wu L."/>
            <person name="Ma J."/>
        </authorList>
    </citation>
    <scope>NUCLEOTIDE SEQUENCE [LARGE SCALE GENOMIC DNA]</scope>
    <source>
        <strain evidence="8">JCM 10367</strain>
    </source>
</reference>
<proteinExistence type="inferred from homology"/>
<dbReference type="InterPro" id="IPR028098">
    <property type="entry name" value="Glyco_trans_4-like_N"/>
</dbReference>
<dbReference type="InterPro" id="IPR002347">
    <property type="entry name" value="SDR_fam"/>
</dbReference>
<feature type="compositionally biased region" description="Low complexity" evidence="5">
    <location>
        <begin position="256"/>
        <end position="279"/>
    </location>
</feature>
<evidence type="ECO:0000256" key="1">
    <source>
        <dbReference type="ARBA" id="ARBA00006484"/>
    </source>
</evidence>
<feature type="domain" description="Ketoreductase" evidence="6">
    <location>
        <begin position="368"/>
        <end position="547"/>
    </location>
</feature>
<protein>
    <recommendedName>
        <fullName evidence="6">Ketoreductase domain-containing protein</fullName>
    </recommendedName>
</protein>
<dbReference type="PANTHER" id="PTHR44196">
    <property type="entry name" value="DEHYDROGENASE/REDUCTASE SDR FAMILY MEMBER 7B"/>
    <property type="match status" value="1"/>
</dbReference>
<accession>A0ABP3SUE2</accession>
<keyword evidence="2" id="KW-0328">Glycosyltransferase</keyword>
<dbReference type="Proteomes" id="UP001500724">
    <property type="component" value="Unassembled WGS sequence"/>
</dbReference>
<dbReference type="Pfam" id="PF00106">
    <property type="entry name" value="adh_short"/>
    <property type="match status" value="1"/>
</dbReference>
<keyword evidence="3" id="KW-0808">Transferase</keyword>
<feature type="compositionally biased region" description="Basic and acidic residues" evidence="5">
    <location>
        <begin position="315"/>
        <end position="327"/>
    </location>
</feature>